<organism evidence="2 3">
    <name type="scientific">Austropuccinia psidii MF-1</name>
    <dbReference type="NCBI Taxonomy" id="1389203"/>
    <lineage>
        <taxon>Eukaryota</taxon>
        <taxon>Fungi</taxon>
        <taxon>Dikarya</taxon>
        <taxon>Basidiomycota</taxon>
        <taxon>Pucciniomycotina</taxon>
        <taxon>Pucciniomycetes</taxon>
        <taxon>Pucciniales</taxon>
        <taxon>Sphaerophragmiaceae</taxon>
        <taxon>Austropuccinia</taxon>
    </lineage>
</organism>
<evidence type="ECO:0000313" key="3">
    <source>
        <dbReference type="Proteomes" id="UP000765509"/>
    </source>
</evidence>
<reference evidence="2" key="1">
    <citation type="submission" date="2021-03" db="EMBL/GenBank/DDBJ databases">
        <title>Draft genome sequence of rust myrtle Austropuccinia psidii MF-1, a brazilian biotype.</title>
        <authorList>
            <person name="Quecine M.C."/>
            <person name="Pachon D.M.R."/>
            <person name="Bonatelli M.L."/>
            <person name="Correr F.H."/>
            <person name="Franceschini L.M."/>
            <person name="Leite T.F."/>
            <person name="Margarido G.R.A."/>
            <person name="Almeida C.A."/>
            <person name="Ferrarezi J.A."/>
            <person name="Labate C.A."/>
        </authorList>
    </citation>
    <scope>NUCLEOTIDE SEQUENCE</scope>
    <source>
        <strain evidence="2">MF-1</strain>
    </source>
</reference>
<name>A0A9Q3D530_9BASI</name>
<dbReference type="EMBL" id="AVOT02012388">
    <property type="protein sequence ID" value="MBW0494061.1"/>
    <property type="molecule type" value="Genomic_DNA"/>
</dbReference>
<dbReference type="AlphaFoldDB" id="A0A9Q3D530"/>
<comment type="caution">
    <text evidence="2">The sequence shown here is derived from an EMBL/GenBank/DDBJ whole genome shotgun (WGS) entry which is preliminary data.</text>
</comment>
<feature type="region of interest" description="Disordered" evidence="1">
    <location>
        <begin position="113"/>
        <end position="137"/>
    </location>
</feature>
<evidence type="ECO:0000256" key="1">
    <source>
        <dbReference type="SAM" id="MobiDB-lite"/>
    </source>
</evidence>
<dbReference type="Proteomes" id="UP000765509">
    <property type="component" value="Unassembled WGS sequence"/>
</dbReference>
<accession>A0A9Q3D530</accession>
<proteinExistence type="predicted"/>
<feature type="compositionally biased region" description="Polar residues" evidence="1">
    <location>
        <begin position="122"/>
        <end position="137"/>
    </location>
</feature>
<evidence type="ECO:0000313" key="2">
    <source>
        <dbReference type="EMBL" id="MBW0494061.1"/>
    </source>
</evidence>
<sequence>MARFSEFSQLGAHDQGIFKQKIQGVRLMHFKPENFIKEVGHNSIMVPLKVLKVMIQGLFWVKITIQNLPLHFGEVKILMVLDPGHWGEGWSMNNCMGAMQPLKTQRIWALGDSHSPHGPQTVGHQTPSRTQNGQKWP</sequence>
<gene>
    <name evidence="2" type="ORF">O181_033776</name>
</gene>
<keyword evidence="3" id="KW-1185">Reference proteome</keyword>
<protein>
    <submittedName>
        <fullName evidence="2">Uncharacterized protein</fullName>
    </submittedName>
</protein>